<keyword evidence="2" id="KW-1185">Reference proteome</keyword>
<dbReference type="RefSeq" id="WP_076589060.1">
    <property type="nucleotide sequence ID" value="NZ_JABEYA020000020.1"/>
</dbReference>
<accession>A0ABT8BP42</accession>
<protein>
    <submittedName>
        <fullName evidence="1">Thermostable hemolysin</fullName>
    </submittedName>
</protein>
<dbReference type="Proteomes" id="UP001238540">
    <property type="component" value="Unassembled WGS sequence"/>
</dbReference>
<proteinExistence type="predicted"/>
<evidence type="ECO:0000313" key="2">
    <source>
        <dbReference type="Proteomes" id="UP001238540"/>
    </source>
</evidence>
<dbReference type="Pfam" id="PF12261">
    <property type="entry name" value="T_hemolysin"/>
    <property type="match status" value="1"/>
</dbReference>
<name>A0ABT8BP42_9VIBR</name>
<sequence length="207" mass="23314">MNIKIIKNSDPLALKAREATREKYEDFYKANIDPNPEYYVIASKGFDKEFDVSSCAGISFKNKRKLFSEQYLDKSIEEVIVDNWGRYYSSDKIAEIGGLISNHHHVGIKLTTLIPFIAHCVGASVLLCTITQTVSRLLSSCGIKFEPICKAQEECLELGKGDWGSYYESKPVTGVIFLDDHSAMFKALSMSINFDYNNEQLKLDEAA</sequence>
<dbReference type="InterPro" id="IPR022050">
    <property type="entry name" value="T_hemolysin"/>
</dbReference>
<organism evidence="1 2">
    <name type="scientific">Vibrio ostreicida</name>
    <dbReference type="NCBI Taxonomy" id="526588"/>
    <lineage>
        <taxon>Bacteria</taxon>
        <taxon>Pseudomonadati</taxon>
        <taxon>Pseudomonadota</taxon>
        <taxon>Gammaproteobacteria</taxon>
        <taxon>Vibrionales</taxon>
        <taxon>Vibrionaceae</taxon>
        <taxon>Vibrio</taxon>
    </lineage>
</organism>
<dbReference type="EMBL" id="JAUFQC010000001">
    <property type="protein sequence ID" value="MDN3608532.1"/>
    <property type="molecule type" value="Genomic_DNA"/>
</dbReference>
<reference evidence="2" key="1">
    <citation type="journal article" date="2019" name="Int. J. Syst. Evol. Microbiol.">
        <title>The Global Catalogue of Microorganisms (GCM) 10K type strain sequencing project: providing services to taxonomists for standard genome sequencing and annotation.</title>
        <authorList>
            <consortium name="The Broad Institute Genomics Platform"/>
            <consortium name="The Broad Institute Genome Sequencing Center for Infectious Disease"/>
            <person name="Wu L."/>
            <person name="Ma J."/>
        </authorList>
    </citation>
    <scope>NUCLEOTIDE SEQUENCE [LARGE SCALE GENOMIC DNA]</scope>
    <source>
        <strain evidence="2">CECT 7398</strain>
    </source>
</reference>
<comment type="caution">
    <text evidence="1">The sequence shown here is derived from an EMBL/GenBank/DDBJ whole genome shotgun (WGS) entry which is preliminary data.</text>
</comment>
<evidence type="ECO:0000313" key="1">
    <source>
        <dbReference type="EMBL" id="MDN3608532.1"/>
    </source>
</evidence>
<gene>
    <name evidence="1" type="ORF">QWZ16_01905</name>
</gene>